<dbReference type="EMBL" id="UOEH01000464">
    <property type="protein sequence ID" value="VAW05250.1"/>
    <property type="molecule type" value="Genomic_DNA"/>
</dbReference>
<evidence type="ECO:0008006" key="2">
    <source>
        <dbReference type="Google" id="ProtNLM"/>
    </source>
</evidence>
<dbReference type="InterPro" id="IPR036038">
    <property type="entry name" value="Aminotransferase-like"/>
</dbReference>
<accession>A0A3B0SLG1</accession>
<dbReference type="Pfam" id="PF01063">
    <property type="entry name" value="Aminotran_4"/>
    <property type="match status" value="1"/>
</dbReference>
<dbReference type="GO" id="GO:0003824">
    <property type="term" value="F:catalytic activity"/>
    <property type="evidence" value="ECO:0007669"/>
    <property type="project" value="InterPro"/>
</dbReference>
<dbReference type="Gene3D" id="3.20.10.10">
    <property type="entry name" value="D-amino Acid Aminotransferase, subunit A, domain 2"/>
    <property type="match status" value="1"/>
</dbReference>
<name>A0A3B0SLG1_9ZZZZ</name>
<dbReference type="AlphaFoldDB" id="A0A3B0SLG1"/>
<sequence>MNGRGRVACASSANIFVIKEGGEVLTPPCAEGALNGIVRGLLLGCAAETGIAISEAPVDLALLQRGAPFLTNSLIGVRQARLKDDGSAPAPLQVEIFNQLKAWYQHRLHRSLTESASAP</sequence>
<gene>
    <name evidence="1" type="ORF">MNBD_ALPHA05-2137</name>
</gene>
<reference evidence="1" key="1">
    <citation type="submission" date="2018-06" db="EMBL/GenBank/DDBJ databases">
        <authorList>
            <person name="Zhirakovskaya E."/>
        </authorList>
    </citation>
    <scope>NUCLEOTIDE SEQUENCE</scope>
</reference>
<proteinExistence type="predicted"/>
<dbReference type="InterPro" id="IPR001544">
    <property type="entry name" value="Aminotrans_IV"/>
</dbReference>
<evidence type="ECO:0000313" key="1">
    <source>
        <dbReference type="EMBL" id="VAW05250.1"/>
    </source>
</evidence>
<protein>
    <recommendedName>
        <fullName evidence="2">Aminodeoxychorismate lyase</fullName>
    </recommendedName>
</protein>
<dbReference type="SUPFAM" id="SSF56752">
    <property type="entry name" value="D-aminoacid aminotransferase-like PLP-dependent enzymes"/>
    <property type="match status" value="1"/>
</dbReference>
<organism evidence="1">
    <name type="scientific">hydrothermal vent metagenome</name>
    <dbReference type="NCBI Taxonomy" id="652676"/>
    <lineage>
        <taxon>unclassified sequences</taxon>
        <taxon>metagenomes</taxon>
        <taxon>ecological metagenomes</taxon>
    </lineage>
</organism>
<dbReference type="InterPro" id="IPR043132">
    <property type="entry name" value="BCAT-like_C"/>
</dbReference>